<keyword evidence="2" id="KW-0812">Transmembrane</keyword>
<evidence type="ECO:0000313" key="4">
    <source>
        <dbReference type="Ensembl" id="ENSHCOP00000021491.1"/>
    </source>
</evidence>
<dbReference type="InterPro" id="IPR000182">
    <property type="entry name" value="GNAT_dom"/>
</dbReference>
<keyword evidence="5" id="KW-1185">Reference proteome</keyword>
<evidence type="ECO:0000259" key="3">
    <source>
        <dbReference type="PROSITE" id="PS51186"/>
    </source>
</evidence>
<dbReference type="Ensembl" id="ENSHCOT00000003499.1">
    <property type="protein sequence ID" value="ENSHCOP00000021491.1"/>
    <property type="gene ID" value="ENSHCOG00000008363.1"/>
</dbReference>
<keyword evidence="1" id="KW-0808">Transferase</keyword>
<dbReference type="CDD" id="cd04301">
    <property type="entry name" value="NAT_SF"/>
    <property type="match status" value="1"/>
</dbReference>
<dbReference type="PROSITE" id="PS51186">
    <property type="entry name" value="GNAT"/>
    <property type="match status" value="1"/>
</dbReference>
<keyword evidence="2" id="KW-1133">Transmembrane helix</keyword>
<dbReference type="InterPro" id="IPR016181">
    <property type="entry name" value="Acyl_CoA_acyltransferase"/>
</dbReference>
<evidence type="ECO:0000313" key="5">
    <source>
        <dbReference type="Proteomes" id="UP000264820"/>
    </source>
</evidence>
<dbReference type="PANTHER" id="PTHR13947">
    <property type="entry name" value="GNAT FAMILY N-ACETYLTRANSFERASE"/>
    <property type="match status" value="1"/>
</dbReference>
<evidence type="ECO:0000256" key="2">
    <source>
        <dbReference type="SAM" id="Phobius"/>
    </source>
</evidence>
<dbReference type="Pfam" id="PF00583">
    <property type="entry name" value="Acetyltransf_1"/>
    <property type="match status" value="1"/>
</dbReference>
<accession>A0A3Q3DVB5</accession>
<dbReference type="GO" id="GO:0008080">
    <property type="term" value="F:N-acetyltransferase activity"/>
    <property type="evidence" value="ECO:0007669"/>
    <property type="project" value="InterPro"/>
</dbReference>
<proteinExistence type="predicted"/>
<dbReference type="Proteomes" id="UP000264820">
    <property type="component" value="Unplaced"/>
</dbReference>
<protein>
    <recommendedName>
        <fullName evidence="3">N-acetyltransferase domain-containing protein</fullName>
    </recommendedName>
</protein>
<dbReference type="OMA" id="FEHVYPA"/>
<dbReference type="PANTHER" id="PTHR13947:SF54">
    <property type="entry name" value="N-ACETYLTRANSFERASE CML3-RELATED"/>
    <property type="match status" value="1"/>
</dbReference>
<feature type="transmembrane region" description="Helical" evidence="2">
    <location>
        <begin position="70"/>
        <end position="88"/>
    </location>
</feature>
<dbReference type="GeneTree" id="ENSGT00950000182932"/>
<reference evidence="4" key="1">
    <citation type="submission" date="2025-08" db="UniProtKB">
        <authorList>
            <consortium name="Ensembl"/>
        </authorList>
    </citation>
    <scope>IDENTIFICATION</scope>
</reference>
<reference evidence="4" key="2">
    <citation type="submission" date="2025-09" db="UniProtKB">
        <authorList>
            <consortium name="Ensembl"/>
        </authorList>
    </citation>
    <scope>IDENTIFICATION</scope>
</reference>
<sequence length="229" mass="25440">MFCSPCFPPSVQVNIREYRPSDHGVVTELFGDSIRENIYPAFFKSMSHSDHVGVALSISMAGYVLGGSSYFQALLFGAAWAGFIYFCCHEIYEGYMLRRLNTDMADIQANYLDNPNNGFWVAEAADRELSRVVGMVAVIGRRETEEGDGKMSHLAVAFPWRRRKVGSHLTQRALDFCKERGFARLVLDVSSPQTGAVSLLRKSGFIQTSTGVSIHVIWSASVICHTLVV</sequence>
<dbReference type="STRING" id="109280.ENSHCOP00000021491"/>
<name>A0A3Q3DVB5_HIPCM</name>
<organism evidence="4 5">
    <name type="scientific">Hippocampus comes</name>
    <name type="common">Tiger tail seahorse</name>
    <dbReference type="NCBI Taxonomy" id="109280"/>
    <lineage>
        <taxon>Eukaryota</taxon>
        <taxon>Metazoa</taxon>
        <taxon>Chordata</taxon>
        <taxon>Craniata</taxon>
        <taxon>Vertebrata</taxon>
        <taxon>Euteleostomi</taxon>
        <taxon>Actinopterygii</taxon>
        <taxon>Neopterygii</taxon>
        <taxon>Teleostei</taxon>
        <taxon>Neoteleostei</taxon>
        <taxon>Acanthomorphata</taxon>
        <taxon>Syngnathiaria</taxon>
        <taxon>Syngnathiformes</taxon>
        <taxon>Syngnathoidei</taxon>
        <taxon>Syngnathidae</taxon>
        <taxon>Hippocampus</taxon>
    </lineage>
</organism>
<dbReference type="InterPro" id="IPR050769">
    <property type="entry name" value="NAT_camello-type"/>
</dbReference>
<dbReference type="Gene3D" id="3.40.630.30">
    <property type="match status" value="1"/>
</dbReference>
<feature type="domain" description="N-acetyltransferase" evidence="3">
    <location>
        <begin position="81"/>
        <end position="223"/>
    </location>
</feature>
<dbReference type="SUPFAM" id="SSF55729">
    <property type="entry name" value="Acyl-CoA N-acyltransferases (Nat)"/>
    <property type="match status" value="1"/>
</dbReference>
<dbReference type="AlphaFoldDB" id="A0A3Q3DVB5"/>
<keyword evidence="2" id="KW-0472">Membrane</keyword>
<evidence type="ECO:0000256" key="1">
    <source>
        <dbReference type="ARBA" id="ARBA00022679"/>
    </source>
</evidence>